<sequence>MPEREEELSSGDALKQDLFLWLQTMSIALVVLILLFTFVGRVVGVDGSSMEPTLQNGDLLLLQSIAYTPKQGDIVVLTKPFGQVDGAIVKRVIAVGGQQVDIDYDAGTVSVDGVVLDEPYIKEAMVEPPASSFETITSVLVPEGSVFVMGDNRNRSDDSRDTRLGVVDEQYILGRAVAVLLPVGRFGLLERPVYS</sequence>
<keyword evidence="6 8" id="KW-0378">Hydrolase</keyword>
<evidence type="ECO:0000256" key="8">
    <source>
        <dbReference type="RuleBase" id="RU003993"/>
    </source>
</evidence>
<evidence type="ECO:0000259" key="10">
    <source>
        <dbReference type="Pfam" id="PF10502"/>
    </source>
</evidence>
<dbReference type="GO" id="GO:0004252">
    <property type="term" value="F:serine-type endopeptidase activity"/>
    <property type="evidence" value="ECO:0007669"/>
    <property type="project" value="InterPro"/>
</dbReference>
<evidence type="ECO:0000256" key="6">
    <source>
        <dbReference type="ARBA" id="ARBA00022801"/>
    </source>
</evidence>
<dbReference type="EC" id="3.4.21.89" evidence="4 8"/>
<dbReference type="EMBL" id="DXDX01000172">
    <property type="protein sequence ID" value="HIY22106.1"/>
    <property type="molecule type" value="Genomic_DNA"/>
</dbReference>
<dbReference type="PROSITE" id="PS00501">
    <property type="entry name" value="SPASE_I_1"/>
    <property type="match status" value="1"/>
</dbReference>
<dbReference type="SUPFAM" id="SSF51306">
    <property type="entry name" value="LexA/Signal peptidase"/>
    <property type="match status" value="1"/>
</dbReference>
<comment type="subcellular location">
    <subcellularLocation>
        <location evidence="2">Cell membrane</location>
        <topology evidence="2">Single-pass type II membrane protein</topology>
    </subcellularLocation>
    <subcellularLocation>
        <location evidence="9">Membrane</location>
        <topology evidence="9">Single-pass type II membrane protein</topology>
    </subcellularLocation>
</comment>
<protein>
    <recommendedName>
        <fullName evidence="4 8">Signal peptidase I</fullName>
        <ecNumber evidence="4 8">3.4.21.89</ecNumber>
    </recommendedName>
</protein>
<dbReference type="InterPro" id="IPR019758">
    <property type="entry name" value="Pept_S26A_signal_pept_1_CS"/>
</dbReference>
<name>A0A9D1YD08_9FIRM</name>
<feature type="domain" description="Peptidase S26" evidence="10">
    <location>
        <begin position="21"/>
        <end position="180"/>
    </location>
</feature>
<gene>
    <name evidence="11" type="primary">lepB</name>
    <name evidence="11" type="ORF">H9841_09425</name>
</gene>
<comment type="catalytic activity">
    <reaction evidence="1 8">
        <text>Cleavage of hydrophobic, N-terminal signal or leader sequences from secreted and periplasmic proteins.</text>
        <dbReference type="EC" id="3.4.21.89"/>
    </reaction>
</comment>
<keyword evidence="8" id="KW-1133">Transmembrane helix</keyword>
<dbReference type="GO" id="GO:0006465">
    <property type="term" value="P:signal peptide processing"/>
    <property type="evidence" value="ECO:0007669"/>
    <property type="project" value="InterPro"/>
</dbReference>
<dbReference type="PRINTS" id="PR00727">
    <property type="entry name" value="LEADERPTASE"/>
</dbReference>
<evidence type="ECO:0000256" key="1">
    <source>
        <dbReference type="ARBA" id="ARBA00000677"/>
    </source>
</evidence>
<comment type="similarity">
    <text evidence="3 9">Belongs to the peptidase S26 family.</text>
</comment>
<accession>A0A9D1YD08</accession>
<evidence type="ECO:0000256" key="5">
    <source>
        <dbReference type="ARBA" id="ARBA00022670"/>
    </source>
</evidence>
<dbReference type="PROSITE" id="PS00761">
    <property type="entry name" value="SPASE_I_3"/>
    <property type="match status" value="1"/>
</dbReference>
<evidence type="ECO:0000256" key="7">
    <source>
        <dbReference type="PIRSR" id="PIRSR600223-1"/>
    </source>
</evidence>
<comment type="caution">
    <text evidence="11">The sequence shown here is derived from an EMBL/GenBank/DDBJ whole genome shotgun (WGS) entry which is preliminary data.</text>
</comment>
<dbReference type="InterPro" id="IPR019757">
    <property type="entry name" value="Pept_S26A_signal_pept_1_Lys-AS"/>
</dbReference>
<dbReference type="Pfam" id="PF10502">
    <property type="entry name" value="Peptidase_S26"/>
    <property type="match status" value="1"/>
</dbReference>
<keyword evidence="5 8" id="KW-0645">Protease</keyword>
<evidence type="ECO:0000256" key="4">
    <source>
        <dbReference type="ARBA" id="ARBA00013208"/>
    </source>
</evidence>
<dbReference type="GO" id="GO:0005886">
    <property type="term" value="C:plasma membrane"/>
    <property type="evidence" value="ECO:0007669"/>
    <property type="project" value="UniProtKB-SubCell"/>
</dbReference>
<dbReference type="NCBIfam" id="TIGR02227">
    <property type="entry name" value="sigpep_I_bact"/>
    <property type="match status" value="1"/>
</dbReference>
<dbReference type="AlphaFoldDB" id="A0A9D1YD08"/>
<keyword evidence="8" id="KW-0472">Membrane</keyword>
<reference evidence="11" key="1">
    <citation type="journal article" date="2021" name="PeerJ">
        <title>Extensive microbial diversity within the chicken gut microbiome revealed by metagenomics and culture.</title>
        <authorList>
            <person name="Gilroy R."/>
            <person name="Ravi A."/>
            <person name="Getino M."/>
            <person name="Pursley I."/>
            <person name="Horton D.L."/>
            <person name="Alikhan N.F."/>
            <person name="Baker D."/>
            <person name="Gharbi K."/>
            <person name="Hall N."/>
            <person name="Watson M."/>
            <person name="Adriaenssens E.M."/>
            <person name="Foster-Nyarko E."/>
            <person name="Jarju S."/>
            <person name="Secka A."/>
            <person name="Antonio M."/>
            <person name="Oren A."/>
            <person name="Chaudhuri R.R."/>
            <person name="La Ragione R."/>
            <person name="Hildebrand F."/>
            <person name="Pallen M.J."/>
        </authorList>
    </citation>
    <scope>NUCLEOTIDE SEQUENCE</scope>
    <source>
        <strain evidence="11">ChiBcec16_6824</strain>
    </source>
</reference>
<evidence type="ECO:0000313" key="11">
    <source>
        <dbReference type="EMBL" id="HIY22106.1"/>
    </source>
</evidence>
<dbReference type="InterPro" id="IPR000223">
    <property type="entry name" value="Pept_S26A_signal_pept_1"/>
</dbReference>
<dbReference type="Proteomes" id="UP000823868">
    <property type="component" value="Unassembled WGS sequence"/>
</dbReference>
<evidence type="ECO:0000256" key="2">
    <source>
        <dbReference type="ARBA" id="ARBA00004401"/>
    </source>
</evidence>
<dbReference type="InterPro" id="IPR019533">
    <property type="entry name" value="Peptidase_S26"/>
</dbReference>
<dbReference type="CDD" id="cd06530">
    <property type="entry name" value="S26_SPase_I"/>
    <property type="match status" value="1"/>
</dbReference>
<dbReference type="Gene3D" id="2.10.109.10">
    <property type="entry name" value="Umud Fragment, subunit A"/>
    <property type="match status" value="1"/>
</dbReference>
<dbReference type="GO" id="GO:0009003">
    <property type="term" value="F:signal peptidase activity"/>
    <property type="evidence" value="ECO:0007669"/>
    <property type="project" value="UniProtKB-EC"/>
</dbReference>
<feature type="active site" evidence="7">
    <location>
        <position position="49"/>
    </location>
</feature>
<dbReference type="InterPro" id="IPR019756">
    <property type="entry name" value="Pept_S26A_signal_pept_1_Ser-AS"/>
</dbReference>
<reference evidence="11" key="2">
    <citation type="submission" date="2021-04" db="EMBL/GenBank/DDBJ databases">
        <authorList>
            <person name="Gilroy R."/>
        </authorList>
    </citation>
    <scope>NUCLEOTIDE SEQUENCE</scope>
    <source>
        <strain evidence="11">ChiBcec16_6824</strain>
    </source>
</reference>
<dbReference type="PANTHER" id="PTHR43390:SF1">
    <property type="entry name" value="CHLOROPLAST PROCESSING PEPTIDASE"/>
    <property type="match status" value="1"/>
</dbReference>
<organism evidence="11 12">
    <name type="scientific">Candidatus Flavonifractor merdigallinarum</name>
    <dbReference type="NCBI Taxonomy" id="2838589"/>
    <lineage>
        <taxon>Bacteria</taxon>
        <taxon>Bacillati</taxon>
        <taxon>Bacillota</taxon>
        <taxon>Clostridia</taxon>
        <taxon>Eubacteriales</taxon>
        <taxon>Oscillospiraceae</taxon>
        <taxon>Flavonifractor</taxon>
    </lineage>
</organism>
<keyword evidence="8" id="KW-0812">Transmembrane</keyword>
<feature type="active site" evidence="7">
    <location>
        <position position="90"/>
    </location>
</feature>
<dbReference type="PROSITE" id="PS00760">
    <property type="entry name" value="SPASE_I_2"/>
    <property type="match status" value="1"/>
</dbReference>
<dbReference type="InterPro" id="IPR036286">
    <property type="entry name" value="LexA/Signal_pep-like_sf"/>
</dbReference>
<evidence type="ECO:0000256" key="3">
    <source>
        <dbReference type="ARBA" id="ARBA00009370"/>
    </source>
</evidence>
<proteinExistence type="inferred from homology"/>
<evidence type="ECO:0000256" key="9">
    <source>
        <dbReference type="RuleBase" id="RU362042"/>
    </source>
</evidence>
<dbReference type="PANTHER" id="PTHR43390">
    <property type="entry name" value="SIGNAL PEPTIDASE I"/>
    <property type="match status" value="1"/>
</dbReference>
<feature type="transmembrane region" description="Helical" evidence="8">
    <location>
        <begin position="20"/>
        <end position="40"/>
    </location>
</feature>
<evidence type="ECO:0000313" key="12">
    <source>
        <dbReference type="Proteomes" id="UP000823868"/>
    </source>
</evidence>